<proteinExistence type="predicted"/>
<protein>
    <submittedName>
        <fullName evidence="2">Uncharacterized protein</fullName>
    </submittedName>
</protein>
<feature type="compositionally biased region" description="Basic and acidic residues" evidence="1">
    <location>
        <begin position="28"/>
        <end position="38"/>
    </location>
</feature>
<dbReference type="RefSeq" id="XP_009841757.1">
    <property type="nucleotide sequence ID" value="XM_009843455.1"/>
</dbReference>
<sequence>MPKYTNVARTFRQPPIESAPPTPRRRQGREAHQTHEEPFIDDIDSQIHQGTDPVRILETDLYLWKS</sequence>
<organism evidence="2">
    <name type="scientific">Aphanomyces astaci</name>
    <name type="common">Crayfish plague agent</name>
    <dbReference type="NCBI Taxonomy" id="112090"/>
    <lineage>
        <taxon>Eukaryota</taxon>
        <taxon>Sar</taxon>
        <taxon>Stramenopiles</taxon>
        <taxon>Oomycota</taxon>
        <taxon>Saprolegniomycetes</taxon>
        <taxon>Saprolegniales</taxon>
        <taxon>Verrucalvaceae</taxon>
        <taxon>Aphanomyces</taxon>
    </lineage>
</organism>
<evidence type="ECO:0000313" key="2">
    <source>
        <dbReference type="EMBL" id="ETV68803.1"/>
    </source>
</evidence>
<feature type="region of interest" description="Disordered" evidence="1">
    <location>
        <begin position="1"/>
        <end position="39"/>
    </location>
</feature>
<accession>W4FQ37</accession>
<gene>
    <name evidence="2" type="ORF">H257_15363</name>
</gene>
<dbReference type="GeneID" id="20817359"/>
<dbReference type="VEuPathDB" id="FungiDB:H257_15363"/>
<name>W4FQ37_APHAT</name>
<dbReference type="AlphaFoldDB" id="W4FQ37"/>
<evidence type="ECO:0000256" key="1">
    <source>
        <dbReference type="SAM" id="MobiDB-lite"/>
    </source>
</evidence>
<dbReference type="EMBL" id="KI913182">
    <property type="protein sequence ID" value="ETV68803.1"/>
    <property type="molecule type" value="Genomic_DNA"/>
</dbReference>
<reference evidence="2" key="1">
    <citation type="submission" date="2013-12" db="EMBL/GenBank/DDBJ databases">
        <title>The Genome Sequence of Aphanomyces astaci APO3.</title>
        <authorList>
            <consortium name="The Broad Institute Genomics Platform"/>
            <person name="Russ C."/>
            <person name="Tyler B."/>
            <person name="van West P."/>
            <person name="Dieguez-Uribeondo J."/>
            <person name="Young S.K."/>
            <person name="Zeng Q."/>
            <person name="Gargeya S."/>
            <person name="Fitzgerald M."/>
            <person name="Abouelleil A."/>
            <person name="Alvarado L."/>
            <person name="Chapman S.B."/>
            <person name="Gainer-Dewar J."/>
            <person name="Goldberg J."/>
            <person name="Griggs A."/>
            <person name="Gujja S."/>
            <person name="Hansen M."/>
            <person name="Howarth C."/>
            <person name="Imamovic A."/>
            <person name="Ireland A."/>
            <person name="Larimer J."/>
            <person name="McCowan C."/>
            <person name="Murphy C."/>
            <person name="Pearson M."/>
            <person name="Poon T.W."/>
            <person name="Priest M."/>
            <person name="Roberts A."/>
            <person name="Saif S."/>
            <person name="Shea T."/>
            <person name="Sykes S."/>
            <person name="Wortman J."/>
            <person name="Nusbaum C."/>
            <person name="Birren B."/>
        </authorList>
    </citation>
    <scope>NUCLEOTIDE SEQUENCE [LARGE SCALE GENOMIC DNA]</scope>
    <source>
        <strain evidence="2">APO3</strain>
    </source>
</reference>